<dbReference type="AlphaFoldDB" id="A0A2P2FH69"/>
<organism evidence="6 7">
    <name type="scientific">Amycolatopsis lurida NRRL 2430</name>
    <dbReference type="NCBI Taxonomy" id="1460371"/>
    <lineage>
        <taxon>Bacteria</taxon>
        <taxon>Bacillati</taxon>
        <taxon>Actinomycetota</taxon>
        <taxon>Actinomycetes</taxon>
        <taxon>Pseudonocardiales</taxon>
        <taxon>Pseudonocardiaceae</taxon>
        <taxon>Amycolatopsis</taxon>
    </lineage>
</organism>
<dbReference type="SUPFAM" id="SSF52540">
    <property type="entry name" value="P-loop containing nucleoside triphosphate hydrolases"/>
    <property type="match status" value="1"/>
</dbReference>
<feature type="region of interest" description="Disordered" evidence="4">
    <location>
        <begin position="1"/>
        <end position="33"/>
    </location>
</feature>
<evidence type="ECO:0000259" key="5">
    <source>
        <dbReference type="PROSITE" id="PS50043"/>
    </source>
</evidence>
<dbReference type="CDD" id="cd06170">
    <property type="entry name" value="LuxR_C_like"/>
    <property type="match status" value="1"/>
</dbReference>
<dbReference type="Gene3D" id="1.10.10.10">
    <property type="entry name" value="Winged helix-like DNA-binding domain superfamily/Winged helix DNA-binding domain"/>
    <property type="match status" value="1"/>
</dbReference>
<dbReference type="PANTHER" id="PTHR44688:SF16">
    <property type="entry name" value="DNA-BINDING TRANSCRIPTIONAL ACTIVATOR DEVR_DOSR"/>
    <property type="match status" value="1"/>
</dbReference>
<dbReference type="Pfam" id="PF17874">
    <property type="entry name" value="TPR_MalT"/>
    <property type="match status" value="1"/>
</dbReference>
<sequence>MRRPMTRVEGTAPETHDEEAVVVPAPKLAPPPPAADVLERDRLLDVLDQATSGEIPSVTLLNAPAGSGKTVLLGSWFRRRARHHPGGEHLAWVSLDANDNKVFSWWSSILQAVYRGAIPGPALARDASAHEGVGAFVDACARLRRPVILVLDNAHELTEPDAVKNVNLLLRYLPSGVRVVIATRFPPPLILPQIRLEGRLREITAHQLNFTEEETGQLLARKNLALSKADLDRVMERTEGWAAGLRFLTLALDSAPDARGAIRAFTGDDRLLAEYLSGEIVGPQPTYVREFLLSVSVCPDLTDGLATRLTGQEHAGQILYTLTRTNALITQPGREEGRYRCHPLLREYLRAELSRRHPRAYRRLHRSAAEWFTDSGDVLTAFEHSVAAQDEELITRYVQRFGLRIVLKGHGPRLHRLLGALPEHLLARPQVALVAAIASLDDHDLVAADRYLGRIDTSAQPLRSGRLRALNAVAVVYRARYGGQLEEALAELRATSAGDTGDTDLDLLALATRGTAALWLGDIPGATEDLERALRMATLERRDAISLQCEIHLAGIACVQGDLAELAVHTGAALELARSHGWTETSRTAFLYTVLGLAAYQRLDQESARRFSALASRLLPAVVDPAVELLTATLSAAVEFGLAADPHAVVETLRGHRKRLAGEPVAPWLLACTAPIEQRLALRVGEPTWAMDVMERHRHLLAPYAEHALLSTLVHLHRGRPGAARRRLRPVIERQTRTLVAHTLIESWLLEAVLADQAGEQNRAHTALGHALDLAAPLQALRPFHDAGQDIRELLVRGAGRFGRTEEFASAVLQALPAHPGAPVDPLTSRELELLTELPSMRTAEQIADSLYVSVNTVKTHLRGIYRKLGVNHRRDAVVAARRRGLL</sequence>
<keyword evidence="2" id="KW-0238">DNA-binding</keyword>
<dbReference type="InterPro" id="IPR036388">
    <property type="entry name" value="WH-like_DNA-bd_sf"/>
</dbReference>
<evidence type="ECO:0000313" key="7">
    <source>
        <dbReference type="Proteomes" id="UP000256220"/>
    </source>
</evidence>
<dbReference type="Gene3D" id="3.40.50.300">
    <property type="entry name" value="P-loop containing nucleotide triphosphate hydrolases"/>
    <property type="match status" value="1"/>
</dbReference>
<dbReference type="Pfam" id="PF13191">
    <property type="entry name" value="AAA_16"/>
    <property type="match status" value="1"/>
</dbReference>
<comment type="caution">
    <text evidence="6">The sequence shown here is derived from an EMBL/GenBank/DDBJ whole genome shotgun (WGS) entry which is preliminary data.</text>
</comment>
<dbReference type="Pfam" id="PF25873">
    <property type="entry name" value="WHD_MalT"/>
    <property type="match status" value="1"/>
</dbReference>
<dbReference type="PROSITE" id="PS50043">
    <property type="entry name" value="HTH_LUXR_2"/>
    <property type="match status" value="1"/>
</dbReference>
<evidence type="ECO:0000256" key="4">
    <source>
        <dbReference type="SAM" id="MobiDB-lite"/>
    </source>
</evidence>
<dbReference type="SUPFAM" id="SSF46894">
    <property type="entry name" value="C-terminal effector domain of the bipartite response regulators"/>
    <property type="match status" value="1"/>
</dbReference>
<evidence type="ECO:0000313" key="6">
    <source>
        <dbReference type="EMBL" id="KFU76064.1"/>
    </source>
</evidence>
<protein>
    <recommendedName>
        <fullName evidence="5">HTH luxR-type domain-containing protein</fullName>
    </recommendedName>
</protein>
<dbReference type="InterPro" id="IPR000792">
    <property type="entry name" value="Tscrpt_reg_LuxR_C"/>
</dbReference>
<keyword evidence="1" id="KW-0805">Transcription regulation</keyword>
<dbReference type="SMART" id="SM00421">
    <property type="entry name" value="HTH_LUXR"/>
    <property type="match status" value="1"/>
</dbReference>
<dbReference type="PRINTS" id="PR00038">
    <property type="entry name" value="HTHLUXR"/>
</dbReference>
<dbReference type="InterPro" id="IPR027417">
    <property type="entry name" value="P-loop_NTPase"/>
</dbReference>
<dbReference type="GO" id="GO:0003677">
    <property type="term" value="F:DNA binding"/>
    <property type="evidence" value="ECO:0007669"/>
    <property type="project" value="UniProtKB-KW"/>
</dbReference>
<dbReference type="InterPro" id="IPR016032">
    <property type="entry name" value="Sig_transdc_resp-reg_C-effctor"/>
</dbReference>
<dbReference type="InterPro" id="IPR041664">
    <property type="entry name" value="AAA_16"/>
</dbReference>
<evidence type="ECO:0000256" key="2">
    <source>
        <dbReference type="ARBA" id="ARBA00023125"/>
    </source>
</evidence>
<dbReference type="InterPro" id="IPR059106">
    <property type="entry name" value="WHD_MalT"/>
</dbReference>
<dbReference type="EMBL" id="JFBM01000050">
    <property type="protein sequence ID" value="KFU76064.1"/>
    <property type="molecule type" value="Genomic_DNA"/>
</dbReference>
<evidence type="ECO:0000256" key="3">
    <source>
        <dbReference type="ARBA" id="ARBA00023163"/>
    </source>
</evidence>
<name>A0A2P2FH69_AMYLU</name>
<evidence type="ECO:0000256" key="1">
    <source>
        <dbReference type="ARBA" id="ARBA00023015"/>
    </source>
</evidence>
<keyword evidence="3" id="KW-0804">Transcription</keyword>
<keyword evidence="7" id="KW-1185">Reference proteome</keyword>
<dbReference type="InterPro" id="IPR003593">
    <property type="entry name" value="AAA+_ATPase"/>
</dbReference>
<accession>A0A2P2FH69</accession>
<gene>
    <name evidence="6" type="ORF">BB31_38195</name>
</gene>
<dbReference type="InterPro" id="IPR011990">
    <property type="entry name" value="TPR-like_helical_dom_sf"/>
</dbReference>
<dbReference type="InterPro" id="IPR041617">
    <property type="entry name" value="TPR_MalT"/>
</dbReference>
<proteinExistence type="predicted"/>
<feature type="domain" description="HTH luxR-type" evidence="5">
    <location>
        <begin position="820"/>
        <end position="885"/>
    </location>
</feature>
<dbReference type="PANTHER" id="PTHR44688">
    <property type="entry name" value="DNA-BINDING TRANSCRIPTIONAL ACTIVATOR DEVR_DOSR"/>
    <property type="match status" value="1"/>
</dbReference>
<dbReference type="SUPFAM" id="SSF48452">
    <property type="entry name" value="TPR-like"/>
    <property type="match status" value="1"/>
</dbReference>
<dbReference type="Gene3D" id="1.25.40.10">
    <property type="entry name" value="Tetratricopeptide repeat domain"/>
    <property type="match status" value="1"/>
</dbReference>
<dbReference type="GO" id="GO:0006355">
    <property type="term" value="P:regulation of DNA-templated transcription"/>
    <property type="evidence" value="ECO:0007669"/>
    <property type="project" value="InterPro"/>
</dbReference>
<dbReference type="SMART" id="SM00382">
    <property type="entry name" value="AAA"/>
    <property type="match status" value="1"/>
</dbReference>
<dbReference type="Proteomes" id="UP000256220">
    <property type="component" value="Unassembled WGS sequence"/>
</dbReference>
<reference evidence="6 7" key="1">
    <citation type="journal article" date="2014" name="Genome Announc.">
        <title>Draft Genome Sequence of Amycolatopsis lurida NRRL 2430, Producer of the Glycopeptide Family Antibiotic Ristocetin.</title>
        <authorList>
            <person name="Kwun M.J."/>
            <person name="Hong H.J."/>
        </authorList>
    </citation>
    <scope>NUCLEOTIDE SEQUENCE [LARGE SCALE GENOMIC DNA]</scope>
    <source>
        <strain evidence="6 7">NRRL 2430</strain>
    </source>
</reference>
<dbReference type="Pfam" id="PF00196">
    <property type="entry name" value="GerE"/>
    <property type="match status" value="1"/>
</dbReference>